<keyword evidence="4" id="KW-1185">Reference proteome</keyword>
<dbReference type="InterPro" id="IPR007890">
    <property type="entry name" value="CHASE2"/>
</dbReference>
<dbReference type="Proteomes" id="UP000243180">
    <property type="component" value="Chromosome"/>
</dbReference>
<evidence type="ECO:0000313" key="4">
    <source>
        <dbReference type="Proteomes" id="UP000243180"/>
    </source>
</evidence>
<feature type="transmembrane region" description="Helical" evidence="1">
    <location>
        <begin position="332"/>
        <end position="353"/>
    </location>
</feature>
<dbReference type="Pfam" id="PF05226">
    <property type="entry name" value="CHASE2"/>
    <property type="match status" value="1"/>
</dbReference>
<gene>
    <name evidence="3" type="ORF">SCL_0800</name>
</gene>
<dbReference type="AlphaFoldDB" id="A0A1B4XE78"/>
<dbReference type="OrthoDB" id="9806704at2"/>
<dbReference type="SMART" id="SM01080">
    <property type="entry name" value="CHASE2"/>
    <property type="match status" value="1"/>
</dbReference>
<name>A0A1B4XE78_9GAMM</name>
<protein>
    <submittedName>
        <fullName evidence="3">Molecular chaperone TorD</fullName>
    </submittedName>
</protein>
<dbReference type="EMBL" id="AP014879">
    <property type="protein sequence ID" value="BAV33120.1"/>
    <property type="molecule type" value="Genomic_DNA"/>
</dbReference>
<evidence type="ECO:0000256" key="1">
    <source>
        <dbReference type="SAM" id="Phobius"/>
    </source>
</evidence>
<dbReference type="KEGG" id="slim:SCL_0800"/>
<keyword evidence="1" id="KW-0812">Transmembrane</keyword>
<evidence type="ECO:0000313" key="3">
    <source>
        <dbReference type="EMBL" id="BAV33120.1"/>
    </source>
</evidence>
<accession>A0A1B4XE78</accession>
<feature type="domain" description="CHASE2" evidence="2">
    <location>
        <begin position="50"/>
        <end position="352"/>
    </location>
</feature>
<feature type="transmembrane region" description="Helical" evidence="1">
    <location>
        <begin position="384"/>
        <end position="405"/>
    </location>
</feature>
<organism evidence="3 4">
    <name type="scientific">Sulfuricaulis limicola</name>
    <dbReference type="NCBI Taxonomy" id="1620215"/>
    <lineage>
        <taxon>Bacteria</taxon>
        <taxon>Pseudomonadati</taxon>
        <taxon>Pseudomonadota</taxon>
        <taxon>Gammaproteobacteria</taxon>
        <taxon>Acidiferrobacterales</taxon>
        <taxon>Acidiferrobacteraceae</taxon>
        <taxon>Sulfuricaulis</taxon>
    </lineage>
</organism>
<evidence type="ECO:0000259" key="2">
    <source>
        <dbReference type="SMART" id="SM01080"/>
    </source>
</evidence>
<reference evidence="3 4" key="1">
    <citation type="submission" date="2015-05" db="EMBL/GenBank/DDBJ databases">
        <title>Complete genome sequence of a sulfur-oxidizing gammaproteobacterium strain HA5.</title>
        <authorList>
            <person name="Miura A."/>
            <person name="Kojima H."/>
            <person name="Fukui M."/>
        </authorList>
    </citation>
    <scope>NUCLEOTIDE SEQUENCE [LARGE SCALE GENOMIC DNA]</scope>
    <source>
        <strain evidence="3 4">HA5</strain>
    </source>
</reference>
<sequence length="603" mass="66628">MPAKNPLQRIARLFLRPLSSLSIHLGNRFYIGLAVVVAAAAIFAIASGSTAGMKNKAYDLIMKTRFQHPAADPDIVIVDIDESALAAMAPEYGRWPWPRNIMGELVEGIAPQQPKAVVFDITFSDPDVFNVAGDKYFRDVIAATPNTFFPMIRLTEENDSRSQLRVMQLPGVSKLDPAASETATLAVILPFFFDVLTDHRLGTNNIYTDEDGMARTYDVYADEYGWRVGSLPASVAAAVGATLPDQDEILLNWRGKPPSYRRVSFHEVYLDLQKSQKTRPADEFAGKIVIIGSTAPSLFDLKTTPVAKTHPGVEILATAIDNLKNRDFLTVLPTWVDILVTLASLALLTLAFVYNIDQRVVNLAFTVLQSGFLAVSYLTLNFSAIFIDLTAPFTFSLAYFAVARINSMFSGFRRSGQPFFSTALDEGNACRVILVQCHIHLRNHRAPLALGASIKKQVGLSRYGLVTSPFFKDMPLLHAFFRDTAVFCWLVPEEKSQEALQDVIAVMERSLPAIRKSARRASKDGPIATWQVHGFSFTVDAEETWRLKGEEGMAKLFALAVKVESARSSGVVRVVTTKEFIESCRTAEGLKVSEELEKAGLKF</sequence>
<keyword evidence="1" id="KW-1133">Transmembrane helix</keyword>
<feature type="transmembrane region" description="Helical" evidence="1">
    <location>
        <begin position="29"/>
        <end position="46"/>
    </location>
</feature>
<dbReference type="RefSeq" id="WP_096360010.1">
    <property type="nucleotide sequence ID" value="NZ_AP014879.1"/>
</dbReference>
<feature type="transmembrane region" description="Helical" evidence="1">
    <location>
        <begin position="360"/>
        <end position="378"/>
    </location>
</feature>
<keyword evidence="1" id="KW-0472">Membrane</keyword>
<dbReference type="InParanoid" id="A0A1B4XE78"/>
<proteinExistence type="predicted"/>